<proteinExistence type="predicted"/>
<protein>
    <submittedName>
        <fullName evidence="2">LarC family nickel insertion protein</fullName>
    </submittedName>
</protein>
<reference evidence="3" key="1">
    <citation type="journal article" date="2019" name="Int. J. Syst. Evol. Microbiol.">
        <title>The Global Catalogue of Microorganisms (GCM) 10K type strain sequencing project: providing services to taxonomists for standard genome sequencing and annotation.</title>
        <authorList>
            <consortium name="The Broad Institute Genomics Platform"/>
            <consortium name="The Broad Institute Genome Sequencing Center for Infectious Disease"/>
            <person name="Wu L."/>
            <person name="Ma J."/>
        </authorList>
    </citation>
    <scope>NUCLEOTIDE SEQUENCE [LARGE SCALE GENOMIC DNA]</scope>
    <source>
        <strain evidence="3">CCUG 71848</strain>
    </source>
</reference>
<dbReference type="PANTHER" id="PTHR36566:SF1">
    <property type="entry name" value="PYRIDINIUM-3,5-BISTHIOCARBOXYLIC ACID MONONUCLEOTIDE NICKEL INSERTION PROTEIN"/>
    <property type="match status" value="1"/>
</dbReference>
<evidence type="ECO:0000313" key="3">
    <source>
        <dbReference type="Proteomes" id="UP001597156"/>
    </source>
</evidence>
<organism evidence="2 3">
    <name type="scientific">Lentilactobacillus raoultii</name>
    <dbReference type="NCBI Taxonomy" id="1987503"/>
    <lineage>
        <taxon>Bacteria</taxon>
        <taxon>Bacillati</taxon>
        <taxon>Bacillota</taxon>
        <taxon>Bacilli</taxon>
        <taxon>Lactobacillales</taxon>
        <taxon>Lactobacillaceae</taxon>
        <taxon>Lentilactobacillus</taxon>
    </lineage>
</organism>
<sequence length="261" mass="28596">MATSLYLDAFSGISGDMLIGALLDLGLDFEAFKQQLAKLNVGGYRVTAKRVAHSSIYGTDFDTVLDVAGKDDAVVTEKDRQAHPAHGPHRHLTEIQQLINQSELSDRVKQHVIAVFTDIAQAEATVHHRPVKEVHFHEVGALDSIVDIVGAFVALEMLDVDQVYCSEISDGTGFIKVAHGIMPVPVPAVMQMRVGTAIPIHQETNIRTELVTPTGIGIVKEIVRSFGDLPKNLEIKKVGYGFGNRRIPQFNALRVLKCKKN</sequence>
<dbReference type="Proteomes" id="UP001597156">
    <property type="component" value="Unassembled WGS sequence"/>
</dbReference>
<evidence type="ECO:0000256" key="1">
    <source>
        <dbReference type="ARBA" id="ARBA00022596"/>
    </source>
</evidence>
<gene>
    <name evidence="2" type="ORF">ACFQ22_07825</name>
</gene>
<dbReference type="RefSeq" id="WP_121978177.1">
    <property type="nucleotide sequence ID" value="NZ_JBHTLH010000019.1"/>
</dbReference>
<keyword evidence="1" id="KW-0533">Nickel</keyword>
<evidence type="ECO:0000313" key="2">
    <source>
        <dbReference type="EMBL" id="MFD1125261.1"/>
    </source>
</evidence>
<dbReference type="EMBL" id="JBHTLH010000019">
    <property type="protein sequence ID" value="MFD1125261.1"/>
    <property type="molecule type" value="Genomic_DNA"/>
</dbReference>
<dbReference type="Pfam" id="PF01969">
    <property type="entry name" value="Ni_insertion"/>
    <property type="match status" value="1"/>
</dbReference>
<keyword evidence="3" id="KW-1185">Reference proteome</keyword>
<dbReference type="InterPro" id="IPR002822">
    <property type="entry name" value="Ni_insertion"/>
</dbReference>
<accession>A0ABW3PJ79</accession>
<comment type="caution">
    <text evidence="2">The sequence shown here is derived from an EMBL/GenBank/DDBJ whole genome shotgun (WGS) entry which is preliminary data.</text>
</comment>
<dbReference type="PANTHER" id="PTHR36566">
    <property type="entry name" value="NICKEL INSERTION PROTEIN-RELATED"/>
    <property type="match status" value="1"/>
</dbReference>
<name>A0ABW3PJ79_9LACO</name>